<name>A0A6J4R4D8_9ACTN</name>
<evidence type="ECO:0000313" key="2">
    <source>
        <dbReference type="EMBL" id="CAA9463902.1"/>
    </source>
</evidence>
<accession>A0A6J4R4D8</accession>
<organism evidence="2">
    <name type="scientific">uncultured Rubrobacteraceae bacterium</name>
    <dbReference type="NCBI Taxonomy" id="349277"/>
    <lineage>
        <taxon>Bacteria</taxon>
        <taxon>Bacillati</taxon>
        <taxon>Actinomycetota</taxon>
        <taxon>Rubrobacteria</taxon>
        <taxon>Rubrobacterales</taxon>
        <taxon>Rubrobacteraceae</taxon>
        <taxon>environmental samples</taxon>
    </lineage>
</organism>
<proteinExistence type="predicted"/>
<evidence type="ECO:0000256" key="1">
    <source>
        <dbReference type="SAM" id="MobiDB-lite"/>
    </source>
</evidence>
<feature type="compositionally biased region" description="Low complexity" evidence="1">
    <location>
        <begin position="55"/>
        <end position="66"/>
    </location>
</feature>
<feature type="compositionally biased region" description="Low complexity" evidence="1">
    <location>
        <begin position="25"/>
        <end position="40"/>
    </location>
</feature>
<dbReference type="AlphaFoldDB" id="A0A6J4R4D8"/>
<gene>
    <name evidence="2" type="ORF">AVDCRST_MAG02-2709</name>
</gene>
<reference evidence="2" key="1">
    <citation type="submission" date="2020-02" db="EMBL/GenBank/DDBJ databases">
        <authorList>
            <person name="Meier V. D."/>
        </authorList>
    </citation>
    <scope>NUCLEOTIDE SEQUENCE</scope>
    <source>
        <strain evidence="2">AVDCRST_MAG02</strain>
    </source>
</reference>
<sequence>MAIMVLSRPGPKMATMAMASSISGRASMTSMTRMTASSARPPRNPTTSPSDEPTARPIPTAITATRIETRAP</sequence>
<feature type="region of interest" description="Disordered" evidence="1">
    <location>
        <begin position="23"/>
        <end position="72"/>
    </location>
</feature>
<dbReference type="EMBL" id="CADCVH010000089">
    <property type="protein sequence ID" value="CAA9463902.1"/>
    <property type="molecule type" value="Genomic_DNA"/>
</dbReference>
<protein>
    <submittedName>
        <fullName evidence="2">Uncharacterized protein</fullName>
    </submittedName>
</protein>